<evidence type="ECO:0000313" key="3">
    <source>
        <dbReference type="Proteomes" id="UP000694426"/>
    </source>
</evidence>
<feature type="signal peptide" evidence="1">
    <location>
        <begin position="1"/>
        <end position="25"/>
    </location>
</feature>
<feature type="chain" id="PRO_5034762359" evidence="1">
    <location>
        <begin position="26"/>
        <end position="379"/>
    </location>
</feature>
<protein>
    <submittedName>
        <fullName evidence="2">Uncharacterized protein</fullName>
    </submittedName>
</protein>
<reference evidence="2" key="2">
    <citation type="submission" date="2025-09" db="UniProtKB">
        <authorList>
            <consortium name="Ensembl"/>
        </authorList>
    </citation>
    <scope>IDENTIFICATION</scope>
</reference>
<evidence type="ECO:0000313" key="2">
    <source>
        <dbReference type="Ensembl" id="ENSABRP00000005637.1"/>
    </source>
</evidence>
<sequence length="379" mass="40540">CARVCKHMCTCAFALAYVCVHVCWHADVCQCVCACVFVYVCAWLCASALARVHVPAHLCCLHARGSACTWVWYVCVCTCASVCGCVCMHLCRHACLLLSLHVCTWMCECVRTDVPVHASARVCVHTCVVNVFLHVGACLCTAPCVHTLMCVCVCRYVSACVSVQAFGYRCGGRAACTHVCARGCVFVHQCACELCVCSCAHPCSRLYACAQVRARAHGSLCVPVLVSFGAAVRHGCPGCSGLMQLKGLCQGSSWDKREPSVIRCSSVDLEHEALAALGADVGPLPRPVALLGRGRLHLPRVPLAGGGLPHAGGRQAPRRRLGAALRLAAQPGLVVGEGRRLGPPREHGARLQRVRVVLLLLLLRLDHDPVLCRGKPEFG</sequence>
<organism evidence="2 3">
    <name type="scientific">Anser brachyrhynchus</name>
    <name type="common">Pink-footed goose</name>
    <dbReference type="NCBI Taxonomy" id="132585"/>
    <lineage>
        <taxon>Eukaryota</taxon>
        <taxon>Metazoa</taxon>
        <taxon>Chordata</taxon>
        <taxon>Craniata</taxon>
        <taxon>Vertebrata</taxon>
        <taxon>Euteleostomi</taxon>
        <taxon>Archelosauria</taxon>
        <taxon>Archosauria</taxon>
        <taxon>Dinosauria</taxon>
        <taxon>Saurischia</taxon>
        <taxon>Theropoda</taxon>
        <taxon>Coelurosauria</taxon>
        <taxon>Aves</taxon>
        <taxon>Neognathae</taxon>
        <taxon>Galloanserae</taxon>
        <taxon>Anseriformes</taxon>
        <taxon>Anatidae</taxon>
        <taxon>Anserinae</taxon>
        <taxon>Anser</taxon>
    </lineage>
</organism>
<reference evidence="2" key="1">
    <citation type="submission" date="2025-08" db="UniProtKB">
        <authorList>
            <consortium name="Ensembl"/>
        </authorList>
    </citation>
    <scope>IDENTIFICATION</scope>
</reference>
<proteinExistence type="predicted"/>
<keyword evidence="3" id="KW-1185">Reference proteome</keyword>
<dbReference type="AlphaFoldDB" id="A0A8B9I3A2"/>
<accession>A0A8B9I3A2</accession>
<evidence type="ECO:0000256" key="1">
    <source>
        <dbReference type="SAM" id="SignalP"/>
    </source>
</evidence>
<dbReference type="Proteomes" id="UP000694426">
    <property type="component" value="Unplaced"/>
</dbReference>
<name>A0A8B9I3A2_9AVES</name>
<keyword evidence="1" id="KW-0732">Signal</keyword>
<dbReference type="Ensembl" id="ENSABRT00000008170.1">
    <property type="protein sequence ID" value="ENSABRP00000005637.1"/>
    <property type="gene ID" value="ENSABRG00000005279.1"/>
</dbReference>